<proteinExistence type="predicted"/>
<evidence type="ECO:0000313" key="3">
    <source>
        <dbReference type="Proteomes" id="UP000838763"/>
    </source>
</evidence>
<keyword evidence="1" id="KW-0472">Membrane</keyword>
<dbReference type="AlphaFoldDB" id="A0A9P1HA76"/>
<evidence type="ECO:0000256" key="1">
    <source>
        <dbReference type="SAM" id="Phobius"/>
    </source>
</evidence>
<dbReference type="EMBL" id="CALLCH030000018">
    <property type="protein sequence ID" value="CAI4218867.1"/>
    <property type="molecule type" value="Genomic_DNA"/>
</dbReference>
<keyword evidence="1" id="KW-1133">Transmembrane helix</keyword>
<organism evidence="2 3">
    <name type="scientific">Parascedosporium putredinis</name>
    <dbReference type="NCBI Taxonomy" id="1442378"/>
    <lineage>
        <taxon>Eukaryota</taxon>
        <taxon>Fungi</taxon>
        <taxon>Dikarya</taxon>
        <taxon>Ascomycota</taxon>
        <taxon>Pezizomycotina</taxon>
        <taxon>Sordariomycetes</taxon>
        <taxon>Hypocreomycetidae</taxon>
        <taxon>Microascales</taxon>
        <taxon>Microascaceae</taxon>
        <taxon>Parascedosporium</taxon>
    </lineage>
</organism>
<accession>A0A9P1HA76</accession>
<gene>
    <name evidence="2" type="ORF">PPNO1_LOCUS8440</name>
</gene>
<evidence type="ECO:0000313" key="2">
    <source>
        <dbReference type="EMBL" id="CAI4218867.1"/>
    </source>
</evidence>
<protein>
    <submittedName>
        <fullName evidence="2">Uncharacterized protein</fullName>
    </submittedName>
</protein>
<keyword evidence="3" id="KW-1185">Reference proteome</keyword>
<dbReference type="OrthoDB" id="16820at2759"/>
<keyword evidence="1" id="KW-0812">Transmembrane</keyword>
<sequence length="461" mass="50872">MGGNGAIESAAELVNALVERKNKGRLDGLTSKEVQAIGKQVQDVRHKRARFIIALSHKMQAIFACENNLLSRILWHVVGPMVGEELPPRSIPYDHELPAKPWRSKITRLTAPCFTAAMGGVVFYLSRGNRVSPISEFYNCTEPFLSWLQNLLHQVEFSQITRAIGPAQYTGMTLPMGYFLSQLISPILIFTIEGHRTGNRLSPLALPSLFNGALQTLGLGRVTAIHAIFSGLSGFGTPPGRRIRPEVAKSLIPALSLGYVLPMSLLLMYPGNLTPWKRLVWYLSPVCVSTLSRVLPALQSPWRKKKAAKSPGTPNGPKDPLFGRYSLTDVSPLKLSYDFASALQAAAHVAALVHGYRPARLALYELYDTAILFSGTFDMRAFVLSMIPGLLLHDAIFGVIPVMMSNLYTVWDLRRRGNITTWQATRATLGVVVGQFLVGPGATWALLWRWRESKIVSLSIT</sequence>
<feature type="transmembrane region" description="Helical" evidence="1">
    <location>
        <begin position="381"/>
        <end position="404"/>
    </location>
</feature>
<reference evidence="2" key="1">
    <citation type="submission" date="2022-11" db="EMBL/GenBank/DDBJ databases">
        <authorList>
            <person name="Scott C."/>
            <person name="Bruce N."/>
        </authorList>
    </citation>
    <scope>NUCLEOTIDE SEQUENCE</scope>
</reference>
<feature type="transmembrane region" description="Helical" evidence="1">
    <location>
        <begin position="424"/>
        <end position="447"/>
    </location>
</feature>
<dbReference type="Proteomes" id="UP000838763">
    <property type="component" value="Unassembled WGS sequence"/>
</dbReference>
<name>A0A9P1HA76_9PEZI</name>
<comment type="caution">
    <text evidence="2">The sequence shown here is derived from an EMBL/GenBank/DDBJ whole genome shotgun (WGS) entry which is preliminary data.</text>
</comment>